<keyword evidence="2" id="KW-1185">Reference proteome</keyword>
<organism evidence="1 2">
    <name type="scientific">Desulfocucumis palustris</name>
    <dbReference type="NCBI Taxonomy" id="1898651"/>
    <lineage>
        <taxon>Bacteria</taxon>
        <taxon>Bacillati</taxon>
        <taxon>Bacillota</taxon>
        <taxon>Clostridia</taxon>
        <taxon>Eubacteriales</taxon>
        <taxon>Desulfocucumaceae</taxon>
        <taxon>Desulfocucumis</taxon>
    </lineage>
</organism>
<dbReference type="OrthoDB" id="1806844at2"/>
<proteinExistence type="predicted"/>
<accession>A0A2L2X9W7</accession>
<dbReference type="EMBL" id="BFAV01000073">
    <property type="protein sequence ID" value="GBF33049.1"/>
    <property type="molecule type" value="Genomic_DNA"/>
</dbReference>
<dbReference type="RefSeq" id="WP_104371499.1">
    <property type="nucleotide sequence ID" value="NZ_BFAV01000073.1"/>
</dbReference>
<protein>
    <submittedName>
        <fullName evidence="1">Uncharacterized protein</fullName>
    </submittedName>
</protein>
<comment type="caution">
    <text evidence="1">The sequence shown here is derived from an EMBL/GenBank/DDBJ whole genome shotgun (WGS) entry which is preliminary data.</text>
</comment>
<name>A0A2L2X9W7_9FIRM</name>
<sequence>MTDESLIGGGASVKEIAARFLEAVHDEDAASFWDLLDSRGKGYFLGLWSYVLPNISLNTIISLSREPGFISDTMGSVVRELKKCLWELFQKPVAGEIIYDDPLHARVVLEREDGGGIEAEDTSQEFIPLVMELAQPEEVNPAGPVKATIANLTCWKIDTLKCLHFYREISQA</sequence>
<gene>
    <name evidence="1" type="ORF">DCCM_2146</name>
</gene>
<evidence type="ECO:0000313" key="2">
    <source>
        <dbReference type="Proteomes" id="UP000239549"/>
    </source>
</evidence>
<dbReference type="Proteomes" id="UP000239549">
    <property type="component" value="Unassembled WGS sequence"/>
</dbReference>
<dbReference type="AlphaFoldDB" id="A0A2L2X9W7"/>
<reference evidence="2" key="1">
    <citation type="submission" date="2018-02" db="EMBL/GenBank/DDBJ databases">
        <title>Genome sequence of Desulfocucumis palustris strain NAW-5.</title>
        <authorList>
            <person name="Watanabe M."/>
            <person name="Kojima H."/>
            <person name="Fukui M."/>
        </authorList>
    </citation>
    <scope>NUCLEOTIDE SEQUENCE [LARGE SCALE GENOMIC DNA]</scope>
    <source>
        <strain evidence="2">NAW-5</strain>
    </source>
</reference>
<evidence type="ECO:0000313" key="1">
    <source>
        <dbReference type="EMBL" id="GBF33049.1"/>
    </source>
</evidence>